<reference evidence="1 2" key="1">
    <citation type="submission" date="2024-06" db="EMBL/GenBank/DDBJ databases">
        <title>The Natural Products Discovery Center: Release of the First 8490 Sequenced Strains for Exploring Actinobacteria Biosynthetic Diversity.</title>
        <authorList>
            <person name="Kalkreuter E."/>
            <person name="Kautsar S.A."/>
            <person name="Yang D."/>
            <person name="Bader C.D."/>
            <person name="Teijaro C.N."/>
            <person name="Fluegel L."/>
            <person name="Davis C.M."/>
            <person name="Simpson J.R."/>
            <person name="Lauterbach L."/>
            <person name="Steele A.D."/>
            <person name="Gui C."/>
            <person name="Meng S."/>
            <person name="Li G."/>
            <person name="Viehrig K."/>
            <person name="Ye F."/>
            <person name="Su P."/>
            <person name="Kiefer A.F."/>
            <person name="Nichols A."/>
            <person name="Cepeda A.J."/>
            <person name="Yan W."/>
            <person name="Fan B."/>
            <person name="Jiang Y."/>
            <person name="Adhikari A."/>
            <person name="Zheng C.-J."/>
            <person name="Schuster L."/>
            <person name="Cowan T.M."/>
            <person name="Smanski M.J."/>
            <person name="Chevrette M.G."/>
            <person name="De Carvalho L.P.S."/>
            <person name="Shen B."/>
        </authorList>
    </citation>
    <scope>NUCLEOTIDE SEQUENCE [LARGE SCALE GENOMIC DNA]</scope>
    <source>
        <strain evidence="1 2">NPDC000234</strain>
    </source>
</reference>
<name>A0ABV1WW36_9ACTN</name>
<dbReference type="Proteomes" id="UP001474181">
    <property type="component" value="Unassembled WGS sequence"/>
</dbReference>
<gene>
    <name evidence="1" type="ORF">ABT404_16180</name>
</gene>
<organism evidence="1 2">
    <name type="scientific">Streptomyces hyaluromycini</name>
    <dbReference type="NCBI Taxonomy" id="1377993"/>
    <lineage>
        <taxon>Bacteria</taxon>
        <taxon>Bacillati</taxon>
        <taxon>Actinomycetota</taxon>
        <taxon>Actinomycetes</taxon>
        <taxon>Kitasatosporales</taxon>
        <taxon>Streptomycetaceae</taxon>
        <taxon>Streptomyces</taxon>
    </lineage>
</organism>
<accession>A0ABV1WW36</accession>
<evidence type="ECO:0000313" key="2">
    <source>
        <dbReference type="Proteomes" id="UP001474181"/>
    </source>
</evidence>
<comment type="caution">
    <text evidence="1">The sequence shown here is derived from an EMBL/GenBank/DDBJ whole genome shotgun (WGS) entry which is preliminary data.</text>
</comment>
<proteinExistence type="predicted"/>
<keyword evidence="2" id="KW-1185">Reference proteome</keyword>
<dbReference type="RefSeq" id="WP_350781477.1">
    <property type="nucleotide sequence ID" value="NZ_JBEPEK010000098.1"/>
</dbReference>
<evidence type="ECO:0000313" key="1">
    <source>
        <dbReference type="EMBL" id="MER7180996.1"/>
    </source>
</evidence>
<sequence>MVPVAQAQSAAHLRDGRLRRQRLRNRGVNLSITGRVAALAA</sequence>
<protein>
    <submittedName>
        <fullName evidence="1">Uncharacterized protein</fullName>
    </submittedName>
</protein>
<dbReference type="EMBL" id="JBEPEK010000098">
    <property type="protein sequence ID" value="MER7180996.1"/>
    <property type="molecule type" value="Genomic_DNA"/>
</dbReference>